<dbReference type="PANTHER" id="PTHR39203">
    <property type="entry name" value="CYTOPLASMIC PROTEIN-RELATED"/>
    <property type="match status" value="1"/>
</dbReference>
<dbReference type="SMART" id="SM01022">
    <property type="entry name" value="ASCH"/>
    <property type="match status" value="1"/>
</dbReference>
<dbReference type="OrthoDB" id="9807542at2"/>
<proteinExistence type="predicted"/>
<sequence>MTDSSLPHAEFAFPGPLRDALVASILAGRKTTTTSLLVEYDVEGEELPVVGRRQAVVDSKSYLHDPGFTVTDETVVVLERFRLINPELSPIY</sequence>
<reference evidence="2 3" key="1">
    <citation type="journal article" date="2014" name="Int. J. Syst. Evol. Microbiol.">
        <title>Arthrobacter pityocampae sp. nov., isolated from Thaumetopoea pityocampa (Lep., Thaumetopoeidae).</title>
        <authorList>
            <person name="Ince I.A."/>
            <person name="Demirbag Z."/>
            <person name="Kati H."/>
        </authorList>
    </citation>
    <scope>NUCLEOTIDE SEQUENCE [LARGE SCALE GENOMIC DNA]</scope>
    <source>
        <strain evidence="2 3">Tp2</strain>
    </source>
</reference>
<dbReference type="InterPro" id="IPR015947">
    <property type="entry name" value="PUA-like_sf"/>
</dbReference>
<dbReference type="Proteomes" id="UP000239297">
    <property type="component" value="Unassembled WGS sequence"/>
</dbReference>
<evidence type="ECO:0000313" key="3">
    <source>
        <dbReference type="Proteomes" id="UP000239297"/>
    </source>
</evidence>
<dbReference type="AlphaFoldDB" id="A0A2S5ITL0"/>
<dbReference type="Gene3D" id="3.10.400.10">
    <property type="entry name" value="Sulfate adenylyltransferase"/>
    <property type="match status" value="1"/>
</dbReference>
<dbReference type="PANTHER" id="PTHR39203:SF1">
    <property type="entry name" value="CYTOPLASMIC PROTEIN"/>
    <property type="match status" value="1"/>
</dbReference>
<evidence type="ECO:0000313" key="2">
    <source>
        <dbReference type="EMBL" id="PPB47867.1"/>
    </source>
</evidence>
<gene>
    <name evidence="2" type="ORF">C4K88_16660</name>
</gene>
<evidence type="ECO:0000259" key="1">
    <source>
        <dbReference type="SMART" id="SM01022"/>
    </source>
</evidence>
<organism evidence="2 3">
    <name type="scientific">Arthrobacter pityocampae</name>
    <dbReference type="NCBI Taxonomy" id="547334"/>
    <lineage>
        <taxon>Bacteria</taxon>
        <taxon>Bacillati</taxon>
        <taxon>Actinomycetota</taxon>
        <taxon>Actinomycetes</taxon>
        <taxon>Micrococcales</taxon>
        <taxon>Micrococcaceae</taxon>
        <taxon>Arthrobacter</taxon>
    </lineage>
</organism>
<protein>
    <recommendedName>
        <fullName evidence="1">ASCH domain-containing protein</fullName>
    </recommendedName>
</protein>
<feature type="domain" description="ASCH" evidence="1">
    <location>
        <begin position="11"/>
        <end position="85"/>
    </location>
</feature>
<comment type="caution">
    <text evidence="2">The sequence shown here is derived from an EMBL/GenBank/DDBJ whole genome shotgun (WGS) entry which is preliminary data.</text>
</comment>
<dbReference type="InterPro" id="IPR007374">
    <property type="entry name" value="ASCH_domain"/>
</dbReference>
<dbReference type="SUPFAM" id="SSF88697">
    <property type="entry name" value="PUA domain-like"/>
    <property type="match status" value="1"/>
</dbReference>
<dbReference type="EMBL" id="PRKW01000008">
    <property type="protein sequence ID" value="PPB47867.1"/>
    <property type="molecule type" value="Genomic_DNA"/>
</dbReference>
<keyword evidence="3" id="KW-1185">Reference proteome</keyword>
<dbReference type="InterPro" id="IPR009326">
    <property type="entry name" value="DUF984"/>
</dbReference>
<accession>A0A2S5ITL0</accession>
<name>A0A2S5ITL0_9MICC</name>